<keyword evidence="4" id="KW-1185">Reference proteome</keyword>
<feature type="region of interest" description="Disordered" evidence="1">
    <location>
        <begin position="1"/>
        <end position="26"/>
    </location>
</feature>
<keyword evidence="2" id="KW-0812">Transmembrane</keyword>
<dbReference type="Proteomes" id="UP001596174">
    <property type="component" value="Unassembled WGS sequence"/>
</dbReference>
<protein>
    <recommendedName>
        <fullName evidence="5">DUF1049 domain-containing protein</fullName>
    </recommendedName>
</protein>
<sequence>MTKHQGMTEHGTGQPRTAQHRHHHPDLERHRFDAFSLIAGAVFVLVAVVYLLQSAGVLHVSPRLVVPVELIGLGAGGLAGVIRQRSRRRADRAARTDVNQASADR</sequence>
<name>A0ABW1FZL3_9ACTN</name>
<feature type="transmembrane region" description="Helical" evidence="2">
    <location>
        <begin position="64"/>
        <end position="82"/>
    </location>
</feature>
<proteinExistence type="predicted"/>
<evidence type="ECO:0000256" key="1">
    <source>
        <dbReference type="SAM" id="MobiDB-lite"/>
    </source>
</evidence>
<feature type="region of interest" description="Disordered" evidence="1">
    <location>
        <begin position="84"/>
        <end position="105"/>
    </location>
</feature>
<reference evidence="4" key="1">
    <citation type="journal article" date="2019" name="Int. J. Syst. Evol. Microbiol.">
        <title>The Global Catalogue of Microorganisms (GCM) 10K type strain sequencing project: providing services to taxonomists for standard genome sequencing and annotation.</title>
        <authorList>
            <consortium name="The Broad Institute Genomics Platform"/>
            <consortium name="The Broad Institute Genome Sequencing Center for Infectious Disease"/>
            <person name="Wu L."/>
            <person name="Ma J."/>
        </authorList>
    </citation>
    <scope>NUCLEOTIDE SEQUENCE [LARGE SCALE GENOMIC DNA]</scope>
    <source>
        <strain evidence="4">JCM 4816</strain>
    </source>
</reference>
<evidence type="ECO:0000313" key="4">
    <source>
        <dbReference type="Proteomes" id="UP001596174"/>
    </source>
</evidence>
<evidence type="ECO:0008006" key="5">
    <source>
        <dbReference type="Google" id="ProtNLM"/>
    </source>
</evidence>
<accession>A0ABW1FZL3</accession>
<dbReference type="RefSeq" id="WP_380580814.1">
    <property type="nucleotide sequence ID" value="NZ_JBHSQJ010000021.1"/>
</dbReference>
<organism evidence="3 4">
    <name type="scientific">Streptacidiphilus monticola</name>
    <dbReference type="NCBI Taxonomy" id="2161674"/>
    <lineage>
        <taxon>Bacteria</taxon>
        <taxon>Bacillati</taxon>
        <taxon>Actinomycetota</taxon>
        <taxon>Actinomycetes</taxon>
        <taxon>Kitasatosporales</taxon>
        <taxon>Streptomycetaceae</taxon>
        <taxon>Streptacidiphilus</taxon>
    </lineage>
</organism>
<comment type="caution">
    <text evidence="3">The sequence shown here is derived from an EMBL/GenBank/DDBJ whole genome shotgun (WGS) entry which is preliminary data.</text>
</comment>
<feature type="transmembrane region" description="Helical" evidence="2">
    <location>
        <begin position="34"/>
        <end position="52"/>
    </location>
</feature>
<keyword evidence="2" id="KW-1133">Transmembrane helix</keyword>
<evidence type="ECO:0000313" key="3">
    <source>
        <dbReference type="EMBL" id="MFC5906919.1"/>
    </source>
</evidence>
<keyword evidence="2" id="KW-0472">Membrane</keyword>
<dbReference type="EMBL" id="JBHSQJ010000021">
    <property type="protein sequence ID" value="MFC5906919.1"/>
    <property type="molecule type" value="Genomic_DNA"/>
</dbReference>
<evidence type="ECO:0000256" key="2">
    <source>
        <dbReference type="SAM" id="Phobius"/>
    </source>
</evidence>
<gene>
    <name evidence="3" type="ORF">ACFP3V_06790</name>
</gene>